<accession>A0A644WFW7</accession>
<reference evidence="1" key="1">
    <citation type="submission" date="2019-08" db="EMBL/GenBank/DDBJ databases">
        <authorList>
            <person name="Kucharzyk K."/>
            <person name="Murdoch R.W."/>
            <person name="Higgins S."/>
            <person name="Loffler F."/>
        </authorList>
    </citation>
    <scope>NUCLEOTIDE SEQUENCE</scope>
</reference>
<dbReference type="EMBL" id="VSSQ01000885">
    <property type="protein sequence ID" value="MPM02640.1"/>
    <property type="molecule type" value="Genomic_DNA"/>
</dbReference>
<gene>
    <name evidence="1" type="ORF">SDC9_48895</name>
</gene>
<sequence>MYDKNKFNINIKSMKDNKQNIFYQINKGVVSNLL</sequence>
<comment type="caution">
    <text evidence="1">The sequence shown here is derived from an EMBL/GenBank/DDBJ whole genome shotgun (WGS) entry which is preliminary data.</text>
</comment>
<protein>
    <submittedName>
        <fullName evidence="1">Uncharacterized protein</fullName>
    </submittedName>
</protein>
<organism evidence="1">
    <name type="scientific">bioreactor metagenome</name>
    <dbReference type="NCBI Taxonomy" id="1076179"/>
    <lineage>
        <taxon>unclassified sequences</taxon>
        <taxon>metagenomes</taxon>
        <taxon>ecological metagenomes</taxon>
    </lineage>
</organism>
<name>A0A644WFW7_9ZZZZ</name>
<dbReference type="AlphaFoldDB" id="A0A644WFW7"/>
<proteinExistence type="predicted"/>
<evidence type="ECO:0000313" key="1">
    <source>
        <dbReference type="EMBL" id="MPM02640.1"/>
    </source>
</evidence>